<feature type="transmembrane region" description="Helical" evidence="1">
    <location>
        <begin position="111"/>
        <end position="128"/>
    </location>
</feature>
<reference evidence="3" key="1">
    <citation type="journal article" date="2019" name="Int. J. Syst. Evol. Microbiol.">
        <title>The Global Catalogue of Microorganisms (GCM) 10K type strain sequencing project: providing services to taxonomists for standard genome sequencing and annotation.</title>
        <authorList>
            <consortium name="The Broad Institute Genomics Platform"/>
            <consortium name="The Broad Institute Genome Sequencing Center for Infectious Disease"/>
            <person name="Wu L."/>
            <person name="Ma J."/>
        </authorList>
    </citation>
    <scope>NUCLEOTIDE SEQUENCE [LARGE SCALE GENOMIC DNA]</scope>
    <source>
        <strain evidence="3">CGMCC 1.15111</strain>
    </source>
</reference>
<dbReference type="Proteomes" id="UP000658258">
    <property type="component" value="Unassembled WGS sequence"/>
</dbReference>
<feature type="transmembrane region" description="Helical" evidence="1">
    <location>
        <begin position="46"/>
        <end position="65"/>
    </location>
</feature>
<sequence>MVYNINYFIIVKFSTMEDKELSPQESLDLIQQMIGKARKRYTDNSFYFLLWGWITIVASVFHYVAASYTSFEYPYAGWSLTVVGAIVSMVKGSKDGRTAKVHNYTDKMYGWLWASLGIGMFTIIFNGQLLGWSVVPFILLFAGIGTSVSGAMMNFLPLRIGAVIFWLLALAAFRVDPNQQMLLMASGVAFGYLIPGYIMKSNAKKNAI</sequence>
<keyword evidence="1" id="KW-1133">Transmembrane helix</keyword>
<name>A0ABQ3I561_9BACT</name>
<evidence type="ECO:0000313" key="3">
    <source>
        <dbReference type="Proteomes" id="UP000658258"/>
    </source>
</evidence>
<organism evidence="2 3">
    <name type="scientific">Roseivirga thermotolerans</name>
    <dbReference type="NCBI Taxonomy" id="1758176"/>
    <lineage>
        <taxon>Bacteria</taxon>
        <taxon>Pseudomonadati</taxon>
        <taxon>Bacteroidota</taxon>
        <taxon>Cytophagia</taxon>
        <taxon>Cytophagales</taxon>
        <taxon>Roseivirgaceae</taxon>
        <taxon>Roseivirga</taxon>
    </lineage>
</organism>
<comment type="caution">
    <text evidence="2">The sequence shown here is derived from an EMBL/GenBank/DDBJ whole genome shotgun (WGS) entry which is preliminary data.</text>
</comment>
<dbReference type="EMBL" id="BNAG01000001">
    <property type="protein sequence ID" value="GHE58100.1"/>
    <property type="molecule type" value="Genomic_DNA"/>
</dbReference>
<feature type="transmembrane region" description="Helical" evidence="1">
    <location>
        <begin position="181"/>
        <end position="199"/>
    </location>
</feature>
<keyword evidence="3" id="KW-1185">Reference proteome</keyword>
<gene>
    <name evidence="2" type="ORF">GCM10011340_11630</name>
</gene>
<evidence type="ECO:0000256" key="1">
    <source>
        <dbReference type="SAM" id="Phobius"/>
    </source>
</evidence>
<evidence type="ECO:0000313" key="2">
    <source>
        <dbReference type="EMBL" id="GHE58100.1"/>
    </source>
</evidence>
<feature type="transmembrane region" description="Helical" evidence="1">
    <location>
        <begin position="71"/>
        <end position="90"/>
    </location>
</feature>
<protein>
    <submittedName>
        <fullName evidence="2">Uncharacterized protein</fullName>
    </submittedName>
</protein>
<accession>A0ABQ3I561</accession>
<feature type="transmembrane region" description="Helical" evidence="1">
    <location>
        <begin position="158"/>
        <end position="175"/>
    </location>
</feature>
<keyword evidence="1" id="KW-0812">Transmembrane</keyword>
<keyword evidence="1" id="KW-0472">Membrane</keyword>
<proteinExistence type="predicted"/>